<feature type="chain" id="PRO_5039932938" description="SbsA Ig-like domain-containing protein" evidence="2">
    <location>
        <begin position="25"/>
        <end position="393"/>
    </location>
</feature>
<dbReference type="InterPro" id="IPR032812">
    <property type="entry name" value="SbsA_Ig"/>
</dbReference>
<dbReference type="Proteomes" id="UP001056429">
    <property type="component" value="Unassembled WGS sequence"/>
</dbReference>
<evidence type="ECO:0000313" key="5">
    <source>
        <dbReference type="Proteomes" id="UP001056429"/>
    </source>
</evidence>
<dbReference type="AlphaFoldDB" id="A0A9J6P4U1"/>
<comment type="caution">
    <text evidence="4">The sequence shown here is derived from an EMBL/GenBank/DDBJ whole genome shotgun (WGS) entry which is preliminary data.</text>
</comment>
<proteinExistence type="predicted"/>
<dbReference type="EMBL" id="JAGSOJ010000002">
    <property type="protein sequence ID" value="MCM1990648.1"/>
    <property type="molecule type" value="Genomic_DNA"/>
</dbReference>
<organism evidence="4 5">
    <name type="scientific">Oceanirhabdus seepicola</name>
    <dbReference type="NCBI Taxonomy" id="2828781"/>
    <lineage>
        <taxon>Bacteria</taxon>
        <taxon>Bacillati</taxon>
        <taxon>Bacillota</taxon>
        <taxon>Clostridia</taxon>
        <taxon>Eubacteriales</taxon>
        <taxon>Clostridiaceae</taxon>
        <taxon>Oceanirhabdus</taxon>
    </lineage>
</organism>
<feature type="signal peptide" evidence="2">
    <location>
        <begin position="1"/>
        <end position="24"/>
    </location>
</feature>
<name>A0A9J6P4U1_9CLOT</name>
<dbReference type="Pfam" id="PF13205">
    <property type="entry name" value="Big_5"/>
    <property type="match status" value="1"/>
</dbReference>
<protein>
    <recommendedName>
        <fullName evidence="3">SbsA Ig-like domain-containing protein</fullName>
    </recommendedName>
</protein>
<accession>A0A9J6P4U1</accession>
<sequence>MKKALKGILFGVVLSLSLNISVYAAGDKLIDKNKIWKVKFSNEVDVSTVEGKVYVVDESGKKTHLDGAVGEKSNEVLFLPPENGYKSGEKYILHIEAGVKSRGGKSLGDKYSMHFNVKEEADIPGENYDAVIVDLIQYDYDDNLIKVSNGYMIDDKIIGKIDLMQNTSKLEIDFKNGDLERVDNIINWNNQYKLFTFRYNEKGFQSIQSKNSAHINWLMEKLNLKNDDIIYDNLIEKNSLTVGSVKAKLFKEGDITTVQERVEKYYSSQKVGKNTLNAEKIYLDRDREGKKINTYITFDKKNSKEILRAMDDNNQEFDVIKQWIARVNNYVKNNFLEYTAEGKVILTLDEQDVMFYFEVSNVYYDARSGNYYPKEPFITHININSQDYFIIRK</sequence>
<gene>
    <name evidence="4" type="ORF">KDK92_13025</name>
</gene>
<keyword evidence="1 2" id="KW-0732">Signal</keyword>
<feature type="domain" description="SbsA Ig-like" evidence="3">
    <location>
        <begin position="26"/>
        <end position="116"/>
    </location>
</feature>
<keyword evidence="5" id="KW-1185">Reference proteome</keyword>
<evidence type="ECO:0000256" key="2">
    <source>
        <dbReference type="SAM" id="SignalP"/>
    </source>
</evidence>
<evidence type="ECO:0000313" key="4">
    <source>
        <dbReference type="EMBL" id="MCM1990648.1"/>
    </source>
</evidence>
<reference evidence="4" key="2">
    <citation type="submission" date="2021-04" db="EMBL/GenBank/DDBJ databases">
        <authorList>
            <person name="Dong X."/>
        </authorList>
    </citation>
    <scope>NUCLEOTIDE SEQUENCE</scope>
    <source>
        <strain evidence="4">ZWT</strain>
    </source>
</reference>
<evidence type="ECO:0000256" key="1">
    <source>
        <dbReference type="ARBA" id="ARBA00022729"/>
    </source>
</evidence>
<dbReference type="RefSeq" id="WP_250859740.1">
    <property type="nucleotide sequence ID" value="NZ_JAGSOJ010000002.1"/>
</dbReference>
<reference evidence="4" key="1">
    <citation type="journal article" date="2021" name="mSystems">
        <title>Bacteria and Archaea Synergistically Convert Glycine Betaine to Biogenic Methane in the Formosa Cold Seep of the South China Sea.</title>
        <authorList>
            <person name="Li L."/>
            <person name="Zhang W."/>
            <person name="Zhang S."/>
            <person name="Song L."/>
            <person name="Sun Q."/>
            <person name="Zhang H."/>
            <person name="Xiang H."/>
            <person name="Dong X."/>
        </authorList>
    </citation>
    <scope>NUCLEOTIDE SEQUENCE</scope>
    <source>
        <strain evidence="4">ZWT</strain>
    </source>
</reference>
<evidence type="ECO:0000259" key="3">
    <source>
        <dbReference type="Pfam" id="PF13205"/>
    </source>
</evidence>